<evidence type="ECO:0000256" key="2">
    <source>
        <dbReference type="ARBA" id="ARBA00022729"/>
    </source>
</evidence>
<protein>
    <recommendedName>
        <fullName evidence="1">Glucosidase 2 subunit beta</fullName>
    </recommendedName>
</protein>
<dbReference type="GeneID" id="23617043"/>
<proteinExistence type="predicted"/>
<feature type="domain" description="MRH" evidence="7">
    <location>
        <begin position="324"/>
        <end position="420"/>
    </location>
</feature>
<dbReference type="InterPro" id="IPR028146">
    <property type="entry name" value="PRKCSH_N"/>
</dbReference>
<organism evidence="8 10">
    <name type="scientific">Auxenochlorella protothecoides</name>
    <name type="common">Green microalga</name>
    <name type="synonym">Chlorella protothecoides</name>
    <dbReference type="NCBI Taxonomy" id="3075"/>
    <lineage>
        <taxon>Eukaryota</taxon>
        <taxon>Viridiplantae</taxon>
        <taxon>Chlorophyta</taxon>
        <taxon>core chlorophytes</taxon>
        <taxon>Trebouxiophyceae</taxon>
        <taxon>Chlorellales</taxon>
        <taxon>Chlorellaceae</taxon>
        <taxon>Auxenochlorella</taxon>
    </lineage>
</organism>
<keyword evidence="3" id="KW-0256">Endoplasmic reticulum</keyword>
<evidence type="ECO:0000256" key="3">
    <source>
        <dbReference type="ARBA" id="ARBA00022824"/>
    </source>
</evidence>
<evidence type="ECO:0000313" key="9">
    <source>
        <dbReference type="EMBL" id="RMZ54289.1"/>
    </source>
</evidence>
<dbReference type="PANTHER" id="PTHR12630:SF1">
    <property type="entry name" value="GLUCOSIDASE 2 SUBUNIT BETA"/>
    <property type="match status" value="1"/>
</dbReference>
<sequence>MAVCSSWGTAILLALATLITPAVEAGPDVRGVTPDLLPRYSIPSDADFECLDGRGSVPASRINDEYCDCTDGSDEPGTSACPGGSFYCANVGFEPRTLKAALVDDGVCDCCDGSDEPVGSCANTCQARGLARKAELAERLHAARAGLQRRAQYVQEAASKLTGWKAELARLRDDLSRQEAEQNAADALRDSLQAKEDELKAAAEAAEKAPASGGDTNKEDQGSTGTPDADQAAPEAISADEVVAADQVHEHVLLPEEVRIEVLAQLKADLDAAKSPLSHARTAASAAATAARETKKAIAELETKLENTGKGAYGEDSAWAALDGRCFSAQVDKYTYELCPFGAAKQVEGSGGGTNLGRWEGLLDDGARLAFQRGQQCWNGPARSLQATTLCGPTERLFDVSEPSRCEYAARFETPAACRAADVAALERELARYGGAPVHEEL</sequence>
<keyword evidence="2 6" id="KW-0732">Signal</keyword>
<dbReference type="InterPro" id="IPR039794">
    <property type="entry name" value="Gtb1-like"/>
</dbReference>
<feature type="compositionally biased region" description="Basic and acidic residues" evidence="5">
    <location>
        <begin position="196"/>
        <end position="207"/>
    </location>
</feature>
<evidence type="ECO:0000256" key="6">
    <source>
        <dbReference type="SAM" id="SignalP"/>
    </source>
</evidence>
<dbReference type="SUPFAM" id="SSF50911">
    <property type="entry name" value="Mannose 6-phosphate receptor domain"/>
    <property type="match status" value="1"/>
</dbReference>
<dbReference type="Pfam" id="PF13015">
    <property type="entry name" value="PRKCSH_1"/>
    <property type="match status" value="1"/>
</dbReference>
<reference evidence="9" key="4">
    <citation type="submission" date="2018-11" db="EMBL/GenBank/DDBJ databases">
        <title>Characterization of plant carbon substrate utilization by Auxenochlorella protothecoides.</title>
        <authorList>
            <person name="Vogler B.W."/>
            <person name="Starkenburg S.R."/>
            <person name="Sudasinghe N."/>
            <person name="Schambach J.Y."/>
            <person name="Rollin J.A."/>
            <person name="Pattathil S."/>
            <person name="Barry A.N."/>
        </authorList>
    </citation>
    <scope>NUCLEOTIDE SEQUENCE [LARGE SCALE GENOMIC DNA]</scope>
    <source>
        <strain evidence="9">UTEX 25</strain>
    </source>
</reference>
<dbReference type="Pfam" id="PF12999">
    <property type="entry name" value="PRKCSH-like"/>
    <property type="match status" value="1"/>
</dbReference>
<dbReference type="Proteomes" id="UP000028924">
    <property type="component" value="Unassembled WGS sequence"/>
</dbReference>
<dbReference type="GO" id="GO:0017177">
    <property type="term" value="C:glucosidase II complex"/>
    <property type="evidence" value="ECO:0007669"/>
    <property type="project" value="TreeGrafter"/>
</dbReference>
<dbReference type="Gene3D" id="2.70.130.10">
    <property type="entry name" value="Mannose-6-phosphate receptor binding domain"/>
    <property type="match status" value="1"/>
</dbReference>
<reference evidence="9" key="3">
    <citation type="submission" date="2018-10" db="EMBL/GenBank/DDBJ databases">
        <authorList>
            <person name="Hovde B."/>
            <person name="Zhang X."/>
        </authorList>
    </citation>
    <scope>NUCLEOTIDE SEQUENCE [LARGE SCALE GENOMIC DNA]</scope>
    <source>
        <strain evidence="9">UTEX 25</strain>
    </source>
</reference>
<dbReference type="RefSeq" id="XP_011400675.1">
    <property type="nucleotide sequence ID" value="XM_011402373.1"/>
</dbReference>
<dbReference type="STRING" id="3075.A0A087SPN4"/>
<dbReference type="InterPro" id="IPR009011">
    <property type="entry name" value="Man6P_isomerase_rcpt-bd_dom_sf"/>
</dbReference>
<evidence type="ECO:0000313" key="11">
    <source>
        <dbReference type="Proteomes" id="UP000279271"/>
    </source>
</evidence>
<dbReference type="InterPro" id="IPR044865">
    <property type="entry name" value="MRH_dom"/>
</dbReference>
<reference evidence="8 10" key="1">
    <citation type="journal article" date="2014" name="BMC Genomics">
        <title>Oil accumulation mechanisms of the oleaginous microalga Chlorella protothecoides revealed through its genome, transcriptomes, and proteomes.</title>
        <authorList>
            <person name="Gao C."/>
            <person name="Wang Y."/>
            <person name="Shen Y."/>
            <person name="Yan D."/>
            <person name="He X."/>
            <person name="Dai J."/>
            <person name="Wu Q."/>
        </authorList>
    </citation>
    <scope>NUCLEOTIDE SEQUENCE [LARGE SCALE GENOMIC DNA]</scope>
    <source>
        <strain evidence="8 10">0710</strain>
    </source>
</reference>
<keyword evidence="10" id="KW-1185">Reference proteome</keyword>
<dbReference type="InterPro" id="IPR036607">
    <property type="entry name" value="PRKCSH"/>
</dbReference>
<feature type="chain" id="PRO_5040562399" description="Glucosidase 2 subunit beta" evidence="6">
    <location>
        <begin position="26"/>
        <end position="442"/>
    </location>
</feature>
<dbReference type="AlphaFoldDB" id="A0A087SPN4"/>
<dbReference type="InterPro" id="IPR002172">
    <property type="entry name" value="LDrepeatLR_classA_rpt"/>
</dbReference>
<reference evidence="11" key="2">
    <citation type="journal article" date="2018" name="Algal Res.">
        <title>Characterization of plant carbon substrate utilization by Auxenochlorella protothecoides.</title>
        <authorList>
            <person name="Vogler B.W."/>
            <person name="Starkenburg S.R."/>
            <person name="Sudasinghe N."/>
            <person name="Schambach J.Y."/>
            <person name="Rollin J.A."/>
            <person name="Pattathil S."/>
            <person name="Barry A.N."/>
        </authorList>
    </citation>
    <scope>NUCLEOTIDE SEQUENCE [LARGE SCALE GENOMIC DNA]</scope>
    <source>
        <strain evidence="11">UTEX 25</strain>
    </source>
</reference>
<keyword evidence="4" id="KW-1015">Disulfide bond</keyword>
<dbReference type="PROSITE" id="PS51914">
    <property type="entry name" value="MRH"/>
    <property type="match status" value="1"/>
</dbReference>
<gene>
    <name evidence="9" type="ORF">APUTEX25_001447</name>
    <name evidence="8" type="ORF">F751_5652</name>
</gene>
<accession>A0A087SPN4</accession>
<dbReference type="GO" id="GO:0006491">
    <property type="term" value="P:N-glycan processing"/>
    <property type="evidence" value="ECO:0007669"/>
    <property type="project" value="TreeGrafter"/>
</dbReference>
<feature type="signal peptide" evidence="6">
    <location>
        <begin position="1"/>
        <end position="25"/>
    </location>
</feature>
<evidence type="ECO:0000256" key="1">
    <source>
        <dbReference type="ARBA" id="ARBA00022387"/>
    </source>
</evidence>
<evidence type="ECO:0000313" key="10">
    <source>
        <dbReference type="Proteomes" id="UP000028924"/>
    </source>
</evidence>
<evidence type="ECO:0000259" key="7">
    <source>
        <dbReference type="PROSITE" id="PS51914"/>
    </source>
</evidence>
<evidence type="ECO:0000313" key="8">
    <source>
        <dbReference type="EMBL" id="KFM27688.1"/>
    </source>
</evidence>
<dbReference type="eggNOG" id="KOG2397">
    <property type="taxonomic scope" value="Eukaryota"/>
</dbReference>
<dbReference type="KEGG" id="apro:F751_5652"/>
<dbReference type="EMBL" id="QOKY01000180">
    <property type="protein sequence ID" value="RMZ54289.1"/>
    <property type="molecule type" value="Genomic_DNA"/>
</dbReference>
<dbReference type="CDD" id="cd00112">
    <property type="entry name" value="LDLa"/>
    <property type="match status" value="1"/>
</dbReference>
<feature type="region of interest" description="Disordered" evidence="5">
    <location>
        <begin position="196"/>
        <end position="234"/>
    </location>
</feature>
<dbReference type="Proteomes" id="UP000279271">
    <property type="component" value="Unassembled WGS sequence"/>
</dbReference>
<evidence type="ECO:0000256" key="4">
    <source>
        <dbReference type="ARBA" id="ARBA00023157"/>
    </source>
</evidence>
<dbReference type="OrthoDB" id="28322at2759"/>
<evidence type="ECO:0000256" key="5">
    <source>
        <dbReference type="SAM" id="MobiDB-lite"/>
    </source>
</evidence>
<dbReference type="EMBL" id="KL662154">
    <property type="protein sequence ID" value="KFM27688.1"/>
    <property type="molecule type" value="Genomic_DNA"/>
</dbReference>
<dbReference type="PANTHER" id="PTHR12630">
    <property type="entry name" value="N-LINKED OLIGOSACCHARIDE PROCESSING"/>
    <property type="match status" value="1"/>
</dbReference>
<name>A0A087SPN4_AUXPR</name>